<keyword evidence="4" id="KW-0813">Transport</keyword>
<feature type="domain" description="Trimeric autotransporter adhesin YadA-like stalk" evidence="13">
    <location>
        <begin position="573"/>
        <end position="610"/>
    </location>
</feature>
<dbReference type="GO" id="GO:0015031">
    <property type="term" value="P:protein transport"/>
    <property type="evidence" value="ECO:0007669"/>
    <property type="project" value="UniProtKB-KW"/>
</dbReference>
<evidence type="ECO:0000256" key="10">
    <source>
        <dbReference type="ARBA" id="ARBA00023237"/>
    </source>
</evidence>
<comment type="subcellular location">
    <subcellularLocation>
        <location evidence="2">Cell outer membrane</location>
    </subcellularLocation>
    <subcellularLocation>
        <location evidence="1">Cell surface</location>
    </subcellularLocation>
</comment>
<feature type="domain" description="Trimeric autotransporter adhesin YadA-like C-terminal membrane anchor" evidence="12">
    <location>
        <begin position="2499"/>
        <end position="2559"/>
    </location>
</feature>
<name>A0AAQ3XKF8_9NEIS</name>
<feature type="coiled-coil region" evidence="11">
    <location>
        <begin position="875"/>
        <end position="902"/>
    </location>
</feature>
<keyword evidence="8" id="KW-0653">Protein transport</keyword>
<evidence type="ECO:0000259" key="12">
    <source>
        <dbReference type="Pfam" id="PF03895"/>
    </source>
</evidence>
<feature type="domain" description="Trimeric autotransporter adhesin YadA-like stalk" evidence="13">
    <location>
        <begin position="1682"/>
        <end position="1718"/>
    </location>
</feature>
<feature type="domain" description="Trimeric autotransporter adhesin YadA-like stalk" evidence="13">
    <location>
        <begin position="1545"/>
        <end position="1577"/>
    </location>
</feature>
<evidence type="ECO:0000259" key="13">
    <source>
        <dbReference type="Pfam" id="PF05662"/>
    </source>
</evidence>
<feature type="domain" description="Trimeric autotransporter adhesin YadA-like stalk" evidence="13">
    <location>
        <begin position="1134"/>
        <end position="1170"/>
    </location>
</feature>
<feature type="domain" description="Trimeric autotransporter adhesin YadA-like stalk" evidence="13">
    <location>
        <begin position="997"/>
        <end position="1033"/>
    </location>
</feature>
<evidence type="ECO:0000256" key="2">
    <source>
        <dbReference type="ARBA" id="ARBA00004442"/>
    </source>
</evidence>
<dbReference type="EMBL" id="CP146598">
    <property type="protein sequence ID" value="WWY03402.1"/>
    <property type="molecule type" value="Genomic_DNA"/>
</dbReference>
<keyword evidence="15" id="KW-1185">Reference proteome</keyword>
<evidence type="ECO:0000256" key="7">
    <source>
        <dbReference type="ARBA" id="ARBA00022729"/>
    </source>
</evidence>
<comment type="similarity">
    <text evidence="3">Belongs to the autotransporter-2 (AT-2) (TC 1.B.40) family.</text>
</comment>
<evidence type="ECO:0000313" key="14">
    <source>
        <dbReference type="EMBL" id="WWY03402.1"/>
    </source>
</evidence>
<reference evidence="14" key="1">
    <citation type="submission" date="2024-02" db="EMBL/GenBank/DDBJ databases">
        <title>Neisseria leonii sp. nov.</title>
        <authorList>
            <person name="Boutroux M."/>
            <person name="Favre-Rochex S."/>
            <person name="Gorgette O."/>
            <person name="Touak G."/>
            <person name="Muhle E."/>
            <person name="Chesneau O."/>
            <person name="Clermont D."/>
            <person name="Rahi P."/>
        </authorList>
    </citation>
    <scope>NUCLEOTIDE SEQUENCE</scope>
    <source>
        <strain evidence="14">51.81</strain>
    </source>
</reference>
<keyword evidence="9" id="KW-0472">Membrane</keyword>
<dbReference type="Gene3D" id="6.10.250.2040">
    <property type="match status" value="13"/>
</dbReference>
<feature type="domain" description="Trimeric autotransporter adhesin YadA-like stalk" evidence="13">
    <location>
        <begin position="860"/>
        <end position="892"/>
    </location>
</feature>
<feature type="domain" description="Trimeric autotransporter adhesin YadA-like stalk" evidence="13">
    <location>
        <begin position="139"/>
        <end position="175"/>
    </location>
</feature>
<feature type="domain" description="Trimeric autotransporter adhesin YadA-like stalk" evidence="13">
    <location>
        <begin position="2347"/>
        <end position="2385"/>
    </location>
</feature>
<evidence type="ECO:0000256" key="8">
    <source>
        <dbReference type="ARBA" id="ARBA00022927"/>
    </source>
</evidence>
<evidence type="ECO:0000256" key="4">
    <source>
        <dbReference type="ARBA" id="ARBA00022448"/>
    </source>
</evidence>
<feature type="domain" description="Trimeric autotransporter adhesin YadA-like stalk" evidence="13">
    <location>
        <begin position="722"/>
        <end position="759"/>
    </location>
</feature>
<dbReference type="InterPro" id="IPR008635">
    <property type="entry name" value="Coiled_stalk_dom"/>
</dbReference>
<dbReference type="Gene3D" id="2.20.70.140">
    <property type="match status" value="13"/>
</dbReference>
<keyword evidence="5" id="KW-1134">Transmembrane beta strand</keyword>
<protein>
    <submittedName>
        <fullName evidence="14">YadA-like family protein</fullName>
    </submittedName>
</protein>
<feature type="domain" description="Trimeric autotransporter adhesin YadA-like stalk" evidence="13">
    <location>
        <begin position="2093"/>
        <end position="2129"/>
    </location>
</feature>
<dbReference type="Proteomes" id="UP001149607">
    <property type="component" value="Chromosome"/>
</dbReference>
<dbReference type="Pfam" id="PF05662">
    <property type="entry name" value="YadA_stalk"/>
    <property type="match status" value="19"/>
</dbReference>
<dbReference type="Gene3D" id="2.150.10.10">
    <property type="entry name" value="Serralysin-like metalloprotease, C-terminal"/>
    <property type="match status" value="4"/>
</dbReference>
<feature type="domain" description="Trimeric autotransporter adhesin YadA-like stalk" evidence="13">
    <location>
        <begin position="1408"/>
        <end position="1444"/>
    </location>
</feature>
<feature type="coiled-coil region" evidence="11">
    <location>
        <begin position="1560"/>
        <end position="1587"/>
    </location>
</feature>
<dbReference type="SUPFAM" id="SSF101967">
    <property type="entry name" value="Adhesin YadA, collagen-binding domain"/>
    <property type="match status" value="17"/>
</dbReference>
<sequence length="2559" mass="259628">MITNVADGVNEGDAVNFKQLTEVKNAAAADTGDLQDQLDDLADRELGFMGDHGDGVTRKLGEELSLVGGAAKEDLTEGNIGIVADGQTGAMNVKLSKDLKLGDNGSVVIGGTTVNNEGLKITGGPSITTGGIDAGNKVITNVADGVNEGDAVNFKQLTEVKNAAAADTGDLQDQLDDLADRELGFMGDHGDGVTRKLGEELSLVGGAAKEDLTEGNIGIVADGQTGAMNVKLSKDLKLGDNGSVVIGGTTVNNEGLKITGGPSITTGGIDAGNKVITNVADGVNEGDAVNFKQLTEVKNAAAADTGDLQDQLDDLADRELGFMGDHGDGVTRKLGEELSLVGGAAKEDLTEGNIGIVADGQTGAMNVKLSKDLKLGNDGSVLIGKTALTGDGLIINDGPILTHDGSGNFKVGAVDADGRARPVKITNIADGTEEGDAVNLKQLTEVKNAAAADTGDLQDQLDDLADRELGFMGDHGDGVTRKLGEELSLVGGAAKEDLTEGNIGIVADGQTGAMNVKLSKDLKLGNDGSVLIGKTALTGDGLIINDGPILTHDGSGNFKVGAVDADGRARPVKITNVADGTEEGDAVNLKQLTEVKNAAAADTGDLQDQLDDLADRELGFMGDHGDGVTRKLGEELSLVGGAAKEDLTEGNIGIVADGQTGAMNVKLSKDLKLGNDGSVLIGKTALTGDGLIINDGPILTHDGSGNFKVGTVDADGRARPVKITNVADGTEEGDAVNLKQLTEVKNAAAADTGDLQDQLDDLADRELGFMGDHGDGVTRKLGEELSLVGGAAKEDLTEGNIGIVADGQTGAMNVKLSKDLKLGDNGSVVIGGTTVNNEGLKITGGPSITTGGIDAGNKVIRNVADGTEEGDAVNFKQLTEVKDAAKASTDDLEEQLNTLADTGLGFTADHGEAFTRKLDEAVNVTGGAALEDLTDDNIGVVSEPHTGSLGIKLSKNLNLGNDGSVVIGGTTVNNEGLKITGGPSITTGGIDAGNKVITNVADGSNEGDAVNFKQLTEVKNAAAADTGDLQDQLDDLADRELGFMGDHGDGVTRKLGEELSLVGGAAKEDLTEGNIGIVADGQTGAMNVKLSKDLKLGDNGSVVIGGTTVNNEGLKITGGPSITTGGIDAGNKVITNVADGVNEGDAVNFKQLTEVKNAAAADTGDLQDQLDDLADRELGFMGDHGDGVTRKLGEELSLVGGAAKEDLTEGNIGIVADGQTGAMNVKLSKDLKLGDNGSVVIGGTTVNNEGLKITGGPSITTGGIDAGNKVITNVADGVNEGDAVNFKQLTEVKNAAAADTGDLQDQLDDLADRELGFMGDHGDGVTRKLGEELSLVGGAAKEDLTEGNIGIVADGQTGAMNVKLSKDLKLGDNGSVVIGGTTVNNEGLKITGGPSITTGGIDAGNKVITNVADGVNEGDAVNFKQLTEVKNAAAADTGDLQDQLDDLADRELGFMGDHGDGVTRKLGEELSLVGGAAKEDLTEGNIGIVADGQTGAMNVKLSKDLKLGDNGSVVIGGTTVNNEGLKITGGPSITTGGIDAGNKVIRNVADGTEEGDAVNFKQLTEVKDAAKASTDDLEEQLNTLADTGLGFTADHGEAFTRKLDEAVNVTGGAALEDLTDDNIGVVSEPHTGSLGIKLSKNLNLGNDGSVVIGGTTVNNEGLKITGGPSITTGGIDAGNKVITNVADGSNEGDAVNFKQLTEVKNAAAADTGDLQDQLDDLADRELGFMGDHGDGVTRKLGEELSLVGGAAKEDLTEGNIGIVADGQTGAMNVKLSKDLKLGDNGSVVIGGTTVNNEGLKITGGPSITTGGIDAGNKVITNVADGVNEGDAVNFKQLTEVKNAAAADTGDLQDQLDDLADRELGFMGDHGDGVTRKLGEELSLVGGAAKEDLTEGNIGIVADGQTGAMNVKLSKDLKLGDNGSVVIGGTTVNNEGLKITGGPSITTGGIDAGNKVIRNVADGTEEGDAVNFKQLTEVKNAAAADTGDLQDQLDDLADRELGFMGDHGDGVTRKLGEELSLVGGAAKEDLTEGNIGIVADGQTGAMNVKLSKDLKLGDNGSVVIGGTTVNNEGLKITGGPSITTGGIDAGNKVITNVADGVNEGDAVNFKQLTEVKNAAAADTGDLQDQLDDLADRELGFMGDHGDGVTRKLGEELSLVGGAAKEDLTEGNIGIVADGQTGAMNVKLSKDLKLGNDGSVLIGKTALTGDGLIINDGPILTHDGSGNFKVGAVDADGRARPVKITNIADGTEEGDAVNLKQLTEVKNAAAAAAAAATTSVAAGNENISVEGTPQPNGSMKYTVTMNNNLDLTDKGSLKIGNTVVNNEGITIEGGPVLTQKEVDMAGNRVRNVGNAVDDSDAVNKGQFDKAVKAARTEVEAGTNVSVTQIAGGDGQTVYTVALKDDIQVNKMQAHELAVPAVTDSEQATQVTVGKQGINAGGTRITGVGDGMAASDAVNKAQLDDVFKKLYGTAQNLEREIIRNRKRHDGGIASVAAMANIPQVIRPGASGFGVSIGARGDQQALAAGYSRTSDNGKHIVKGSFSIDTQGQATGAVGYLFSW</sequence>
<organism evidence="14 15">
    <name type="scientific">Neisseria leonii</name>
    <dbReference type="NCBI Taxonomy" id="2995413"/>
    <lineage>
        <taxon>Bacteria</taxon>
        <taxon>Pseudomonadati</taxon>
        <taxon>Pseudomonadota</taxon>
        <taxon>Betaproteobacteria</taxon>
        <taxon>Neisseriales</taxon>
        <taxon>Neisseriaceae</taxon>
        <taxon>Neisseria</taxon>
    </lineage>
</organism>
<dbReference type="GO" id="GO:0009279">
    <property type="term" value="C:cell outer membrane"/>
    <property type="evidence" value="ECO:0007669"/>
    <property type="project" value="UniProtKB-SubCell"/>
</dbReference>
<feature type="domain" description="Trimeric autotransporter adhesin YadA-like stalk" evidence="13">
    <location>
        <begin position="2441"/>
        <end position="2473"/>
    </location>
</feature>
<evidence type="ECO:0000256" key="11">
    <source>
        <dbReference type="SAM" id="Coils"/>
    </source>
</evidence>
<keyword evidence="6" id="KW-0812">Transmembrane</keyword>
<evidence type="ECO:0000256" key="6">
    <source>
        <dbReference type="ARBA" id="ARBA00022692"/>
    </source>
</evidence>
<dbReference type="InterPro" id="IPR005594">
    <property type="entry name" value="YadA_C"/>
</dbReference>
<evidence type="ECO:0000256" key="9">
    <source>
        <dbReference type="ARBA" id="ARBA00023136"/>
    </source>
</evidence>
<dbReference type="InterPro" id="IPR045584">
    <property type="entry name" value="Pilin-like"/>
</dbReference>
<dbReference type="RefSeq" id="WP_338691793.1">
    <property type="nucleotide sequence ID" value="NZ_CP146598.1"/>
</dbReference>
<feature type="domain" description="Trimeric autotransporter adhesin YadA-like stalk" evidence="13">
    <location>
        <begin position="276"/>
        <end position="312"/>
    </location>
</feature>
<dbReference type="Gene3D" id="3.30.1300.30">
    <property type="entry name" value="GSPII I/J protein-like"/>
    <property type="match status" value="1"/>
</dbReference>
<evidence type="ECO:0000256" key="5">
    <source>
        <dbReference type="ARBA" id="ARBA00022452"/>
    </source>
</evidence>
<dbReference type="InterPro" id="IPR011049">
    <property type="entry name" value="Serralysin-like_metalloprot_C"/>
</dbReference>
<evidence type="ECO:0000313" key="15">
    <source>
        <dbReference type="Proteomes" id="UP001149607"/>
    </source>
</evidence>
<keyword evidence="7" id="KW-0732">Signal</keyword>
<feature type="domain" description="Trimeric autotransporter adhesin YadA-like stalk" evidence="13">
    <location>
        <begin position="2241"/>
        <end position="2282"/>
    </location>
</feature>
<feature type="domain" description="Trimeric autotransporter adhesin YadA-like stalk" evidence="13">
    <location>
        <begin position="1819"/>
        <end position="1855"/>
    </location>
</feature>
<dbReference type="GO" id="GO:0009986">
    <property type="term" value="C:cell surface"/>
    <property type="evidence" value="ECO:0007669"/>
    <property type="project" value="UniProtKB-SubCell"/>
</dbReference>
<feature type="domain" description="Trimeric autotransporter adhesin YadA-like stalk" evidence="13">
    <location>
        <begin position="1271"/>
        <end position="1307"/>
    </location>
</feature>
<gene>
    <name evidence="14" type="ORF">V9W64_01240</name>
</gene>
<accession>A0AAQ3XKF8</accession>
<keyword evidence="11" id="KW-0175">Coiled coil</keyword>
<evidence type="ECO:0000256" key="3">
    <source>
        <dbReference type="ARBA" id="ARBA00005848"/>
    </source>
</evidence>
<keyword evidence="10" id="KW-0998">Cell outer membrane</keyword>
<proteinExistence type="inferred from homology"/>
<feature type="domain" description="Trimeric autotransporter adhesin YadA-like stalk" evidence="13">
    <location>
        <begin position="1956"/>
        <end position="1992"/>
    </location>
</feature>
<evidence type="ECO:0000256" key="1">
    <source>
        <dbReference type="ARBA" id="ARBA00004241"/>
    </source>
</evidence>
<feature type="domain" description="Trimeric autotransporter adhesin YadA-like stalk" evidence="13">
    <location>
        <begin position="2"/>
        <end position="38"/>
    </location>
</feature>
<dbReference type="SUPFAM" id="SSF54523">
    <property type="entry name" value="Pili subunits"/>
    <property type="match status" value="1"/>
</dbReference>
<dbReference type="Pfam" id="PF03895">
    <property type="entry name" value="YadA_anchor"/>
    <property type="match status" value="1"/>
</dbReference>
<feature type="domain" description="Trimeric autotransporter adhesin YadA-like stalk" evidence="13">
    <location>
        <begin position="424"/>
        <end position="461"/>
    </location>
</feature>